<protein>
    <submittedName>
        <fullName evidence="1">Uncharacterized protein</fullName>
    </submittedName>
</protein>
<comment type="caution">
    <text evidence="1">The sequence shown here is derived from an EMBL/GenBank/DDBJ whole genome shotgun (WGS) entry which is preliminary data.</text>
</comment>
<dbReference type="PANTHER" id="PTHR47150:SF5">
    <property type="entry name" value="OS07G0546750 PROTEIN"/>
    <property type="match status" value="1"/>
</dbReference>
<gene>
    <name evidence="1" type="ORF">QYE76_061059</name>
</gene>
<dbReference type="Pfam" id="PF04827">
    <property type="entry name" value="Plant_tran"/>
    <property type="match status" value="1"/>
</dbReference>
<evidence type="ECO:0000313" key="2">
    <source>
        <dbReference type="Proteomes" id="UP001231189"/>
    </source>
</evidence>
<dbReference type="EMBL" id="JAUUTY010000004">
    <property type="protein sequence ID" value="KAK1643254.1"/>
    <property type="molecule type" value="Genomic_DNA"/>
</dbReference>
<proteinExistence type="predicted"/>
<keyword evidence="2" id="KW-1185">Reference proteome</keyword>
<organism evidence="1 2">
    <name type="scientific">Lolium multiflorum</name>
    <name type="common">Italian ryegrass</name>
    <name type="synonym">Lolium perenne subsp. multiflorum</name>
    <dbReference type="NCBI Taxonomy" id="4521"/>
    <lineage>
        <taxon>Eukaryota</taxon>
        <taxon>Viridiplantae</taxon>
        <taxon>Streptophyta</taxon>
        <taxon>Embryophyta</taxon>
        <taxon>Tracheophyta</taxon>
        <taxon>Spermatophyta</taxon>
        <taxon>Magnoliopsida</taxon>
        <taxon>Liliopsida</taxon>
        <taxon>Poales</taxon>
        <taxon>Poaceae</taxon>
        <taxon>BOP clade</taxon>
        <taxon>Pooideae</taxon>
        <taxon>Poodae</taxon>
        <taxon>Poeae</taxon>
        <taxon>Poeae Chloroplast Group 2 (Poeae type)</taxon>
        <taxon>Loliodinae</taxon>
        <taxon>Loliinae</taxon>
        <taxon>Lolium</taxon>
    </lineage>
</organism>
<dbReference type="InterPro" id="IPR006912">
    <property type="entry name" value="Harbinger_derived_prot"/>
</dbReference>
<dbReference type="PANTHER" id="PTHR47150">
    <property type="entry name" value="OS12G0169200 PROTEIN"/>
    <property type="match status" value="1"/>
</dbReference>
<dbReference type="Proteomes" id="UP001231189">
    <property type="component" value="Unassembled WGS sequence"/>
</dbReference>
<name>A0AAD8S0Z0_LOLMU</name>
<dbReference type="AlphaFoldDB" id="A0AAD8S0Z0"/>
<reference evidence="1" key="1">
    <citation type="submission" date="2023-07" db="EMBL/GenBank/DDBJ databases">
        <title>A chromosome-level genome assembly of Lolium multiflorum.</title>
        <authorList>
            <person name="Chen Y."/>
            <person name="Copetti D."/>
            <person name="Kolliker R."/>
            <person name="Studer B."/>
        </authorList>
    </citation>
    <scope>NUCLEOTIDE SEQUENCE</scope>
    <source>
        <strain evidence="1">02402/16</strain>
        <tissue evidence="1">Leaf</tissue>
    </source>
</reference>
<sequence length="311" mass="35691">MEDLEDSSTDWSSSDSDVSGLNELLNDDDTEMMLLLFGMKHMEDRAKLLNQRKGSTMGRMCIPRNHALGHEQLMQDYFAEVPTYPPRLFHRSCGLARLMDLACFFGLPGTLNDINVLNRSPLFARLVKGDAPTCNYKVMNNEYTMGYYLTDGIYPNYATLVKSIKEKKDKALTRKETCFTKNQEACRKNIERAFGVLQAKFAIVRGPAMFWDNENLVDIMTCCVILHNMIIEDERGLNLPCFYDNVGTRVQPQRNPDRIEAFLAAHRGIENAETHHQLTQDLIDHHWQLHGQRVFTFSSYCCMCVTIILIV</sequence>
<evidence type="ECO:0000313" key="1">
    <source>
        <dbReference type="EMBL" id="KAK1643254.1"/>
    </source>
</evidence>
<accession>A0AAD8S0Z0</accession>